<evidence type="ECO:0000313" key="2">
    <source>
        <dbReference type="Proteomes" id="UP000254424"/>
    </source>
</evidence>
<dbReference type="EMBL" id="UFSX01000001">
    <property type="protein sequence ID" value="SUV29893.1"/>
    <property type="molecule type" value="Genomic_DNA"/>
</dbReference>
<dbReference type="Proteomes" id="UP000254424">
    <property type="component" value="Unassembled WGS sequence"/>
</dbReference>
<reference evidence="1 2" key="1">
    <citation type="submission" date="2018-06" db="EMBL/GenBank/DDBJ databases">
        <authorList>
            <consortium name="Pathogen Informatics"/>
            <person name="Doyle S."/>
        </authorList>
    </citation>
    <scope>NUCLEOTIDE SEQUENCE [LARGE SCALE GENOMIC DNA]</scope>
    <source>
        <strain evidence="1 2">NCTC11155</strain>
    </source>
</reference>
<gene>
    <name evidence="1" type="ORF">NCTC11155_01885</name>
</gene>
<sequence>MHKKRLEQVSPILESPGVLKQESRMVSIC</sequence>
<evidence type="ECO:0000313" key="1">
    <source>
        <dbReference type="EMBL" id="SUV29893.1"/>
    </source>
</evidence>
<name>A0A380YMZ1_9BACE</name>
<dbReference type="AlphaFoldDB" id="A0A380YMZ1"/>
<accession>A0A380YMZ1</accession>
<protein>
    <submittedName>
        <fullName evidence="1">Uncharacterized protein</fullName>
    </submittedName>
</protein>
<organism evidence="1 2">
    <name type="scientific">Bacteroides eggerthii</name>
    <dbReference type="NCBI Taxonomy" id="28111"/>
    <lineage>
        <taxon>Bacteria</taxon>
        <taxon>Pseudomonadati</taxon>
        <taxon>Bacteroidota</taxon>
        <taxon>Bacteroidia</taxon>
        <taxon>Bacteroidales</taxon>
        <taxon>Bacteroidaceae</taxon>
        <taxon>Bacteroides</taxon>
    </lineage>
</organism>
<proteinExistence type="predicted"/>